<comment type="caution">
    <text evidence="1">The sequence shown here is derived from an EMBL/GenBank/DDBJ whole genome shotgun (WGS) entry which is preliminary data.</text>
</comment>
<accession>A0ABQ1EZ39</accession>
<evidence type="ECO:0000313" key="2">
    <source>
        <dbReference type="Proteomes" id="UP000615455"/>
    </source>
</evidence>
<dbReference type="Proteomes" id="UP000615455">
    <property type="component" value="Unassembled WGS sequence"/>
</dbReference>
<reference evidence="2" key="1">
    <citation type="journal article" date="2019" name="Int. J. Syst. Evol. Microbiol.">
        <title>The Global Catalogue of Microorganisms (GCM) 10K type strain sequencing project: providing services to taxonomists for standard genome sequencing and annotation.</title>
        <authorList>
            <consortium name="The Broad Institute Genomics Platform"/>
            <consortium name="The Broad Institute Genome Sequencing Center for Infectious Disease"/>
            <person name="Wu L."/>
            <person name="Ma J."/>
        </authorList>
    </citation>
    <scope>NUCLEOTIDE SEQUENCE [LARGE SCALE GENOMIC DNA]</scope>
    <source>
        <strain evidence="2">CGMCC 1.15043</strain>
    </source>
</reference>
<protein>
    <submittedName>
        <fullName evidence="1">Uncharacterized protein</fullName>
    </submittedName>
</protein>
<proteinExistence type="predicted"/>
<dbReference type="RefSeq" id="WP_189015297.1">
    <property type="nucleotide sequence ID" value="NZ_BMHE01000027.1"/>
</dbReference>
<gene>
    <name evidence="1" type="ORF">GCM10008018_45470</name>
</gene>
<evidence type="ECO:0000313" key="1">
    <source>
        <dbReference type="EMBL" id="GFZ93909.1"/>
    </source>
</evidence>
<dbReference type="EMBL" id="BMHE01000027">
    <property type="protein sequence ID" value="GFZ93909.1"/>
    <property type="molecule type" value="Genomic_DNA"/>
</dbReference>
<organism evidence="1 2">
    <name type="scientific">Paenibacillus marchantiophytorum</name>
    <dbReference type="NCBI Taxonomy" id="1619310"/>
    <lineage>
        <taxon>Bacteria</taxon>
        <taxon>Bacillati</taxon>
        <taxon>Bacillota</taxon>
        <taxon>Bacilli</taxon>
        <taxon>Bacillales</taxon>
        <taxon>Paenibacillaceae</taxon>
        <taxon>Paenibacillus</taxon>
    </lineage>
</organism>
<keyword evidence="2" id="KW-1185">Reference proteome</keyword>
<name>A0ABQ1EZ39_9BACL</name>
<sequence length="60" mass="6828">MLFEINAEMEKKIRDWDSCEPVDVAGGKFAYIFIPTGLGTVIHVHCDICNRKLDLTDDWG</sequence>